<dbReference type="InterPro" id="IPR027268">
    <property type="entry name" value="Peptidase_M4/M1_CTD_sf"/>
</dbReference>
<evidence type="ECO:0000256" key="5">
    <source>
        <dbReference type="ARBA" id="ARBA00022622"/>
    </source>
</evidence>
<keyword evidence="3 22" id="KW-0031">Aminopeptidase</keyword>
<organism evidence="22">
    <name type="scientific">Hyphantria cunea</name>
    <name type="common">Fall webworm moth</name>
    <name type="synonym">Phalaena cunea</name>
    <dbReference type="NCBI Taxonomy" id="39466"/>
    <lineage>
        <taxon>Eukaryota</taxon>
        <taxon>Metazoa</taxon>
        <taxon>Ecdysozoa</taxon>
        <taxon>Arthropoda</taxon>
        <taxon>Hexapoda</taxon>
        <taxon>Insecta</taxon>
        <taxon>Pterygota</taxon>
        <taxon>Neoptera</taxon>
        <taxon>Endopterygota</taxon>
        <taxon>Lepidoptera</taxon>
        <taxon>Glossata</taxon>
        <taxon>Ditrysia</taxon>
        <taxon>Noctuoidea</taxon>
        <taxon>Erebidae</taxon>
        <taxon>Arctiinae</taxon>
        <taxon>Hyphantria</taxon>
    </lineage>
</organism>
<evidence type="ECO:0000256" key="3">
    <source>
        <dbReference type="ARBA" id="ARBA00022438"/>
    </source>
</evidence>
<feature type="binding site" evidence="16">
    <location>
        <position position="384"/>
    </location>
    <ligand>
        <name>Zn(2+)</name>
        <dbReference type="ChEBI" id="CHEBI:29105"/>
        <note>catalytic</note>
    </ligand>
</feature>
<gene>
    <name evidence="22" type="primary">apn3b</name>
</gene>
<dbReference type="Pfam" id="PF17900">
    <property type="entry name" value="Peptidase_M1_N"/>
    <property type="match status" value="1"/>
</dbReference>
<feature type="domain" description="Peptidase M1 membrane alanine aminopeptidase" evidence="19">
    <location>
        <begin position="308"/>
        <end position="518"/>
    </location>
</feature>
<keyword evidence="9" id="KW-0378">Hydrolase</keyword>
<dbReference type="Gene3D" id="2.60.40.1730">
    <property type="entry name" value="tricorn interacting facor f3 domain"/>
    <property type="match status" value="1"/>
</dbReference>
<evidence type="ECO:0000256" key="13">
    <source>
        <dbReference type="ARBA" id="ARBA00023180"/>
    </source>
</evidence>
<keyword evidence="5" id="KW-0336">GPI-anchor</keyword>
<keyword evidence="8 18" id="KW-0732">Signal</keyword>
<dbReference type="GO" id="GO:0005615">
    <property type="term" value="C:extracellular space"/>
    <property type="evidence" value="ECO:0007669"/>
    <property type="project" value="TreeGrafter"/>
</dbReference>
<feature type="site" description="Transition state stabilizer" evidence="17">
    <location>
        <position position="470"/>
    </location>
</feature>
<dbReference type="InterPro" id="IPR050344">
    <property type="entry name" value="Peptidase_M1_aminopeptidases"/>
</dbReference>
<evidence type="ECO:0000256" key="18">
    <source>
        <dbReference type="SAM" id="SignalP"/>
    </source>
</evidence>
<evidence type="ECO:0000256" key="1">
    <source>
        <dbReference type="ARBA" id="ARBA00004609"/>
    </source>
</evidence>
<keyword evidence="10 16" id="KW-0862">Zinc</keyword>
<evidence type="ECO:0000259" key="20">
    <source>
        <dbReference type="Pfam" id="PF11838"/>
    </source>
</evidence>
<evidence type="ECO:0000256" key="12">
    <source>
        <dbReference type="ARBA" id="ARBA00023136"/>
    </source>
</evidence>
<dbReference type="PANTHER" id="PTHR11533:SF301">
    <property type="entry name" value="AMINOPEPTIDASE"/>
    <property type="match status" value="1"/>
</dbReference>
<dbReference type="GO" id="GO:0098552">
    <property type="term" value="C:side of membrane"/>
    <property type="evidence" value="ECO:0007669"/>
    <property type="project" value="UniProtKB-KW"/>
</dbReference>
<dbReference type="InterPro" id="IPR024571">
    <property type="entry name" value="ERAP1-like_C_dom"/>
</dbReference>
<evidence type="ECO:0000256" key="8">
    <source>
        <dbReference type="ARBA" id="ARBA00022729"/>
    </source>
</evidence>
<dbReference type="Pfam" id="PF11838">
    <property type="entry name" value="ERAP1_C"/>
    <property type="match status" value="1"/>
</dbReference>
<feature type="signal peptide" evidence="18">
    <location>
        <begin position="1"/>
        <end position="21"/>
    </location>
</feature>
<proteinExistence type="evidence at transcript level"/>
<dbReference type="InterPro" id="IPR045357">
    <property type="entry name" value="Aminopeptidase_N-like_N"/>
</dbReference>
<dbReference type="GO" id="GO:0008270">
    <property type="term" value="F:zinc ion binding"/>
    <property type="evidence" value="ECO:0007669"/>
    <property type="project" value="InterPro"/>
</dbReference>
<dbReference type="InterPro" id="IPR034016">
    <property type="entry name" value="M1_APN-typ"/>
</dbReference>
<feature type="active site" description="Proton acceptor" evidence="15">
    <location>
        <position position="385"/>
    </location>
</feature>
<dbReference type="GO" id="GO:0043171">
    <property type="term" value="P:peptide catabolic process"/>
    <property type="evidence" value="ECO:0007669"/>
    <property type="project" value="TreeGrafter"/>
</dbReference>
<dbReference type="EMBL" id="KY949256">
    <property type="protein sequence ID" value="AWT22998.1"/>
    <property type="molecule type" value="mRNA"/>
</dbReference>
<reference evidence="22" key="1">
    <citation type="submission" date="2017-04" db="EMBL/GenBank/DDBJ databases">
        <authorList>
            <person name="Afonso C.L."/>
            <person name="Miller P.J."/>
            <person name="Scott M.A."/>
            <person name="Spackman E."/>
            <person name="Goraichik I."/>
            <person name="Dimitrov K.M."/>
            <person name="Suarez D.L."/>
            <person name="Swayne D.E."/>
        </authorList>
    </citation>
    <scope>NUCLEOTIDE SEQUENCE</scope>
</reference>
<keyword evidence="14" id="KW-0449">Lipoprotein</keyword>
<dbReference type="SUPFAM" id="SSF55486">
    <property type="entry name" value="Metalloproteases ('zincins'), catalytic domain"/>
    <property type="match status" value="1"/>
</dbReference>
<evidence type="ECO:0000256" key="17">
    <source>
        <dbReference type="PIRSR" id="PIRSR634016-4"/>
    </source>
</evidence>
<dbReference type="CDD" id="cd09601">
    <property type="entry name" value="M1_APN-Q_like"/>
    <property type="match status" value="1"/>
</dbReference>
<dbReference type="GO" id="GO:0042277">
    <property type="term" value="F:peptide binding"/>
    <property type="evidence" value="ECO:0007669"/>
    <property type="project" value="TreeGrafter"/>
</dbReference>
<evidence type="ECO:0000256" key="9">
    <source>
        <dbReference type="ARBA" id="ARBA00022801"/>
    </source>
</evidence>
<evidence type="ECO:0000256" key="16">
    <source>
        <dbReference type="PIRSR" id="PIRSR634016-3"/>
    </source>
</evidence>
<keyword evidence="12" id="KW-0472">Membrane</keyword>
<dbReference type="GO" id="GO:0005886">
    <property type="term" value="C:plasma membrane"/>
    <property type="evidence" value="ECO:0007669"/>
    <property type="project" value="UniProtKB-SubCell"/>
</dbReference>
<comment type="subcellular location">
    <subcellularLocation>
        <location evidence="1">Cell membrane</location>
        <topology evidence="1">Lipid-anchor</topology>
        <topology evidence="1">GPI-anchor</topology>
    </subcellularLocation>
</comment>
<dbReference type="InterPro" id="IPR014782">
    <property type="entry name" value="Peptidase_M1_dom"/>
</dbReference>
<evidence type="ECO:0000259" key="21">
    <source>
        <dbReference type="Pfam" id="PF17900"/>
    </source>
</evidence>
<dbReference type="PANTHER" id="PTHR11533">
    <property type="entry name" value="PROTEASE M1 ZINC METALLOPROTEASE"/>
    <property type="match status" value="1"/>
</dbReference>
<accession>A0A2Z3YJS3</accession>
<evidence type="ECO:0000313" key="22">
    <source>
        <dbReference type="EMBL" id="AWT22998.1"/>
    </source>
</evidence>
<protein>
    <submittedName>
        <fullName evidence="22">Aminopeptidase N3b</fullName>
    </submittedName>
</protein>
<dbReference type="Gene3D" id="1.25.50.20">
    <property type="match status" value="1"/>
</dbReference>
<dbReference type="AlphaFoldDB" id="A0A2Z3YJS3"/>
<feature type="chain" id="PRO_5016328439" evidence="18">
    <location>
        <begin position="22"/>
        <end position="1023"/>
    </location>
</feature>
<evidence type="ECO:0000256" key="11">
    <source>
        <dbReference type="ARBA" id="ARBA00023049"/>
    </source>
</evidence>
<dbReference type="InterPro" id="IPR042097">
    <property type="entry name" value="Aminopeptidase_N-like_N_sf"/>
</dbReference>
<evidence type="ECO:0000256" key="2">
    <source>
        <dbReference type="ARBA" id="ARBA00010136"/>
    </source>
</evidence>
<dbReference type="Gene3D" id="2.60.40.1910">
    <property type="match status" value="1"/>
</dbReference>
<dbReference type="PRINTS" id="PR00756">
    <property type="entry name" value="ALADIPTASE"/>
</dbReference>
<keyword evidence="4" id="KW-1003">Cell membrane</keyword>
<evidence type="ECO:0000256" key="10">
    <source>
        <dbReference type="ARBA" id="ARBA00022833"/>
    </source>
</evidence>
<feature type="domain" description="Aminopeptidase N-like N-terminal" evidence="21">
    <location>
        <begin position="75"/>
        <end position="270"/>
    </location>
</feature>
<name>A0A2Z3YJS3_HYPCU</name>
<dbReference type="Pfam" id="PF01433">
    <property type="entry name" value="Peptidase_M1"/>
    <property type="match status" value="1"/>
</dbReference>
<keyword evidence="6" id="KW-0645">Protease</keyword>
<comment type="cofactor">
    <cofactor evidence="16">
        <name>Zn(2+)</name>
        <dbReference type="ChEBI" id="CHEBI:29105"/>
    </cofactor>
    <text evidence="16">Binds 1 zinc ion per subunit.</text>
</comment>
<keyword evidence="11" id="KW-0482">Metalloprotease</keyword>
<dbReference type="GO" id="GO:0070006">
    <property type="term" value="F:metalloaminopeptidase activity"/>
    <property type="evidence" value="ECO:0007669"/>
    <property type="project" value="TreeGrafter"/>
</dbReference>
<evidence type="ECO:0000256" key="15">
    <source>
        <dbReference type="PIRSR" id="PIRSR634016-1"/>
    </source>
</evidence>
<feature type="binding site" evidence="16">
    <location>
        <position position="407"/>
    </location>
    <ligand>
        <name>Zn(2+)</name>
        <dbReference type="ChEBI" id="CHEBI:29105"/>
        <note>catalytic</note>
    </ligand>
</feature>
<dbReference type="Gene3D" id="1.10.390.10">
    <property type="entry name" value="Neutral Protease Domain 2"/>
    <property type="match status" value="1"/>
</dbReference>
<evidence type="ECO:0000256" key="7">
    <source>
        <dbReference type="ARBA" id="ARBA00022723"/>
    </source>
</evidence>
<dbReference type="FunFam" id="2.60.40.1910:FF:000008">
    <property type="entry name" value="Aminopeptidase"/>
    <property type="match status" value="1"/>
</dbReference>
<dbReference type="GO" id="GO:0005737">
    <property type="term" value="C:cytoplasm"/>
    <property type="evidence" value="ECO:0007669"/>
    <property type="project" value="TreeGrafter"/>
</dbReference>
<dbReference type="FunFam" id="1.10.390.10:FF:000013">
    <property type="entry name" value="Aminopeptidase N"/>
    <property type="match status" value="1"/>
</dbReference>
<evidence type="ECO:0000259" key="19">
    <source>
        <dbReference type="Pfam" id="PF01433"/>
    </source>
</evidence>
<evidence type="ECO:0000256" key="6">
    <source>
        <dbReference type="ARBA" id="ARBA00022670"/>
    </source>
</evidence>
<sequence length="1023" mass="114917">MEPRKFLILSIMCLCAHGLSSKTNFFPTNIPTDRNTIFGDEQLPGEIFEKLDVFSNSQLTSRVTSSYRLPTTTRPVHYDVLWTINFSGNVPTMSGMVIIHLHATQANVNQIVIHSDDLAIANVQLNQGTVNLPITVDVDVENQLLIVTLASGNLAFGTNPASPIIHTLQIEFSAPLRNDMYGIYNNWFRNSATEQVRFMASTQFQATAGRWAFPCYDEPSFKATFSVTIRRQTGYQSWFCTRLRESVQSVNNPGFIDDIYHETPIMSTYLLAIIVAEYDSLRVNNNAGLLVYEVIARPGAINAGQGQFALEFGQDLLEEMSNHTDYDFFEQHEHLKMTQAAIPDFGAGAMENWGLLTYREAYLMYDPAETNSNFRQIIAYILSHEIAHMWFGNLVTCDWWDSLWLNEGFARYYQYYLTYWVGDMGFGTRFITEQVHTALLSDSANNPHPLTNPGVNSNAAVSAMFSTISYNKGAAVIRMTEHLLGSEVHRQGLRNYLRERQFQTAVPLQLFQHLEEVGNAAGALNYGSDFSFIDYYRSFTEQPGHPVLNVQVDHRTGQMRIYQRRFNINTGYSTIGNNYIVPVTFASASNPNFENTKPTHIISQAISTINRGSIGDEWVIFNVQQTGFYRVNYDDYTWDLIALALRSTNRTQIHEFNRAQIVNDVFQYARAGIMEYSRALNILSFLQYETEYAPWVAAITGFNWLRNRLQSAPTATELNQLDALIIQWAQPLMTSLTYNPIAGEHFLRSYLRFQVAPLMCNLGVQACIDAARAQFTALSTSGTPVPVDNRNWVYCNGLRHGTALDFNFLWNRFLNHNVYTEKILILQNIGCTRDATSLRTLLTNIVETNNIIRPQDYTSTFSNAVNGNEENTQIVFEYIQQNLALVANAFSGSVATPLSYVLARLRSQQEINNARMWANMNQQVLGGAYNSVLNNINSAEASISWAVSVQPNLSSYLVGGGDPIETSTPDPVTVPNLSTTQQPLITMPATPLLPTTPPPGSSASTSFITAATILMATLANFIL</sequence>
<evidence type="ECO:0000256" key="14">
    <source>
        <dbReference type="ARBA" id="ARBA00023288"/>
    </source>
</evidence>
<dbReference type="SUPFAM" id="SSF63737">
    <property type="entry name" value="Leukotriene A4 hydrolase N-terminal domain"/>
    <property type="match status" value="1"/>
</dbReference>
<evidence type="ECO:0000256" key="4">
    <source>
        <dbReference type="ARBA" id="ARBA00022475"/>
    </source>
</evidence>
<feature type="domain" description="ERAP1-like C-terminal" evidence="20">
    <location>
        <begin position="618"/>
        <end position="921"/>
    </location>
</feature>
<dbReference type="GO" id="GO:0006508">
    <property type="term" value="P:proteolysis"/>
    <property type="evidence" value="ECO:0007669"/>
    <property type="project" value="UniProtKB-KW"/>
</dbReference>
<keyword evidence="13" id="KW-0325">Glycoprotein</keyword>
<keyword evidence="7 16" id="KW-0479">Metal-binding</keyword>
<comment type="similarity">
    <text evidence="2">Belongs to the peptidase M1 family.</text>
</comment>
<dbReference type="InterPro" id="IPR001930">
    <property type="entry name" value="Peptidase_M1"/>
</dbReference>
<feature type="binding site" evidence="16">
    <location>
        <position position="388"/>
    </location>
    <ligand>
        <name>Zn(2+)</name>
        <dbReference type="ChEBI" id="CHEBI:29105"/>
        <note>catalytic</note>
    </ligand>
</feature>